<proteinExistence type="predicted"/>
<feature type="transmembrane region" description="Helical" evidence="1">
    <location>
        <begin position="104"/>
        <end position="125"/>
    </location>
</feature>
<keyword evidence="1" id="KW-1133">Transmembrane helix</keyword>
<feature type="transmembrane region" description="Helical" evidence="1">
    <location>
        <begin position="137"/>
        <end position="155"/>
    </location>
</feature>
<dbReference type="RefSeq" id="WP_205174646.1">
    <property type="nucleotide sequence ID" value="NZ_JAFBDZ010000004.1"/>
</dbReference>
<accession>A0ABS2NHY7</accession>
<keyword evidence="3" id="KW-1185">Reference proteome</keyword>
<evidence type="ECO:0000313" key="3">
    <source>
        <dbReference type="Proteomes" id="UP001646157"/>
    </source>
</evidence>
<name>A0ABS2NHY7_9BACI</name>
<dbReference type="Proteomes" id="UP001646157">
    <property type="component" value="Unassembled WGS sequence"/>
</dbReference>
<sequence length="170" mass="20711">MFKIPIDFDENEWFILLVLTSMIVFYIIMPKKLPGTLTLLMMLFYAFLGRIADFILAFDYPFNLYDTMDTSSYDLFDFITYSTVYPLYGFFFANFYYSWNLKGFYRVVYIIVWVLMSLFFEYIAIYFQVFHFNGWNLFYSFIVYVVVFILIVLYLELTIKWYKQETLRGS</sequence>
<evidence type="ECO:0008006" key="4">
    <source>
        <dbReference type="Google" id="ProtNLM"/>
    </source>
</evidence>
<organism evidence="2 3">
    <name type="scientific">Rossellomorea pakistanensis</name>
    <dbReference type="NCBI Taxonomy" id="992288"/>
    <lineage>
        <taxon>Bacteria</taxon>
        <taxon>Bacillati</taxon>
        <taxon>Bacillota</taxon>
        <taxon>Bacilli</taxon>
        <taxon>Bacillales</taxon>
        <taxon>Bacillaceae</taxon>
        <taxon>Rossellomorea</taxon>
    </lineage>
</organism>
<dbReference type="EMBL" id="JAFBDZ010000004">
    <property type="protein sequence ID" value="MBM7587488.1"/>
    <property type="molecule type" value="Genomic_DNA"/>
</dbReference>
<gene>
    <name evidence="2" type="ORF">JOC86_004061</name>
</gene>
<reference evidence="2 3" key="1">
    <citation type="submission" date="2021-01" db="EMBL/GenBank/DDBJ databases">
        <title>Genomic Encyclopedia of Type Strains, Phase IV (KMG-IV): sequencing the most valuable type-strain genomes for metagenomic binning, comparative biology and taxonomic classification.</title>
        <authorList>
            <person name="Goeker M."/>
        </authorList>
    </citation>
    <scope>NUCLEOTIDE SEQUENCE [LARGE SCALE GENOMIC DNA]</scope>
    <source>
        <strain evidence="2 3">DSM 24834</strain>
    </source>
</reference>
<evidence type="ECO:0000313" key="2">
    <source>
        <dbReference type="EMBL" id="MBM7587488.1"/>
    </source>
</evidence>
<keyword evidence="1" id="KW-0812">Transmembrane</keyword>
<evidence type="ECO:0000256" key="1">
    <source>
        <dbReference type="SAM" id="Phobius"/>
    </source>
</evidence>
<feature type="transmembrane region" description="Helical" evidence="1">
    <location>
        <begin position="36"/>
        <end position="58"/>
    </location>
</feature>
<keyword evidence="1" id="KW-0472">Membrane</keyword>
<feature type="transmembrane region" description="Helical" evidence="1">
    <location>
        <begin position="78"/>
        <end position="97"/>
    </location>
</feature>
<comment type="caution">
    <text evidence="2">The sequence shown here is derived from an EMBL/GenBank/DDBJ whole genome shotgun (WGS) entry which is preliminary data.</text>
</comment>
<feature type="transmembrane region" description="Helical" evidence="1">
    <location>
        <begin position="12"/>
        <end position="29"/>
    </location>
</feature>
<protein>
    <recommendedName>
        <fullName evidence="4">Rod shape-determining protein MreD</fullName>
    </recommendedName>
</protein>